<keyword evidence="1" id="KW-1133">Transmembrane helix</keyword>
<dbReference type="Proteomes" id="UP000235371">
    <property type="component" value="Unassembled WGS sequence"/>
</dbReference>
<accession>A0A2J6SG58</accession>
<gene>
    <name evidence="2" type="ORF">K444DRAFT_622373</name>
</gene>
<dbReference type="RefSeq" id="XP_024726651.1">
    <property type="nucleotide sequence ID" value="XM_024882084.1"/>
</dbReference>
<name>A0A2J6SG58_9HELO</name>
<dbReference type="GeneID" id="36590161"/>
<proteinExistence type="predicted"/>
<keyword evidence="1" id="KW-0812">Transmembrane</keyword>
<feature type="transmembrane region" description="Helical" evidence="1">
    <location>
        <begin position="210"/>
        <end position="233"/>
    </location>
</feature>
<evidence type="ECO:0000256" key="1">
    <source>
        <dbReference type="SAM" id="Phobius"/>
    </source>
</evidence>
<evidence type="ECO:0000313" key="2">
    <source>
        <dbReference type="EMBL" id="PMD49747.1"/>
    </source>
</evidence>
<sequence>MKLPQLLAGTLMARQAVQLLPSTFCSPECPSCKTDVGNFDGATTSCVANSSFIQNCGLCQSCVMTYAIENGGIDTLANVEQGLVNILNLCENTTVSADIEALQSQASRMSVLGAELATTTDPALASLTGSINMAITSPPTAASGSHTGTPAWMTMTGDDENASWRSVLSTATWASAYYSYKSAAEQTTATATSSSTPKPTQSAAPAPLSLTWIAGPVVGSVMGMCTVFIVIFFTRRKQRKEHIEEIMKVVEIPKDFQDADNDSAHSPAPPAKVQLRSERVPAVEAGTTEIYEMPAVEPVGSELNTPMETRMRDDWPVSPLRPMPLSPLSGLFAAVELRDQRNGGDVSPRHNTFYHA</sequence>
<keyword evidence="3" id="KW-1185">Reference proteome</keyword>
<reference evidence="2 3" key="1">
    <citation type="submission" date="2016-04" db="EMBL/GenBank/DDBJ databases">
        <title>A degradative enzymes factory behind the ericoid mycorrhizal symbiosis.</title>
        <authorList>
            <consortium name="DOE Joint Genome Institute"/>
            <person name="Martino E."/>
            <person name="Morin E."/>
            <person name="Grelet G."/>
            <person name="Kuo A."/>
            <person name="Kohler A."/>
            <person name="Daghino S."/>
            <person name="Barry K."/>
            <person name="Choi C."/>
            <person name="Cichocki N."/>
            <person name="Clum A."/>
            <person name="Copeland A."/>
            <person name="Hainaut M."/>
            <person name="Haridas S."/>
            <person name="Labutti K."/>
            <person name="Lindquist E."/>
            <person name="Lipzen A."/>
            <person name="Khouja H.-R."/>
            <person name="Murat C."/>
            <person name="Ohm R."/>
            <person name="Olson A."/>
            <person name="Spatafora J."/>
            <person name="Veneault-Fourrey C."/>
            <person name="Henrissat B."/>
            <person name="Grigoriev I."/>
            <person name="Martin F."/>
            <person name="Perotto S."/>
        </authorList>
    </citation>
    <scope>NUCLEOTIDE SEQUENCE [LARGE SCALE GENOMIC DNA]</scope>
    <source>
        <strain evidence="2 3">E</strain>
    </source>
</reference>
<keyword evidence="1" id="KW-0472">Membrane</keyword>
<dbReference type="InParanoid" id="A0A2J6SG58"/>
<dbReference type="EMBL" id="KZ613919">
    <property type="protein sequence ID" value="PMD49747.1"/>
    <property type="molecule type" value="Genomic_DNA"/>
</dbReference>
<dbReference type="OrthoDB" id="5414836at2759"/>
<evidence type="ECO:0000313" key="3">
    <source>
        <dbReference type="Proteomes" id="UP000235371"/>
    </source>
</evidence>
<dbReference type="AlphaFoldDB" id="A0A2J6SG58"/>
<protein>
    <submittedName>
        <fullName evidence="2">Uncharacterized protein</fullName>
    </submittedName>
</protein>
<organism evidence="2 3">
    <name type="scientific">Hyaloscypha bicolor E</name>
    <dbReference type="NCBI Taxonomy" id="1095630"/>
    <lineage>
        <taxon>Eukaryota</taxon>
        <taxon>Fungi</taxon>
        <taxon>Dikarya</taxon>
        <taxon>Ascomycota</taxon>
        <taxon>Pezizomycotina</taxon>
        <taxon>Leotiomycetes</taxon>
        <taxon>Helotiales</taxon>
        <taxon>Hyaloscyphaceae</taxon>
        <taxon>Hyaloscypha</taxon>
        <taxon>Hyaloscypha bicolor</taxon>
    </lineage>
</organism>